<organism evidence="2 3">
    <name type="scientific">Setaria digitata</name>
    <dbReference type="NCBI Taxonomy" id="48799"/>
    <lineage>
        <taxon>Eukaryota</taxon>
        <taxon>Metazoa</taxon>
        <taxon>Ecdysozoa</taxon>
        <taxon>Nematoda</taxon>
        <taxon>Chromadorea</taxon>
        <taxon>Rhabditida</taxon>
        <taxon>Spirurina</taxon>
        <taxon>Spiruromorpha</taxon>
        <taxon>Filarioidea</taxon>
        <taxon>Setariidae</taxon>
        <taxon>Setaria</taxon>
    </lineage>
</organism>
<name>A0A915Q4J9_9BILA</name>
<proteinExistence type="predicted"/>
<sequence length="99" mass="11450">MNRRGHSDEFTLQGMQPGWISNEAEQSTSSNQSVAESVLMRLQGYRLAREQAWSRREERSVTGGRELEFDVLHSLAETECELEEDREFITISFFAKFST</sequence>
<evidence type="ECO:0000313" key="3">
    <source>
        <dbReference type="WBParaSite" id="sdigi.contig95.g4206.t1"/>
    </source>
</evidence>
<feature type="region of interest" description="Disordered" evidence="1">
    <location>
        <begin position="1"/>
        <end position="32"/>
    </location>
</feature>
<dbReference type="AlphaFoldDB" id="A0A915Q4J9"/>
<dbReference type="WBParaSite" id="sdigi.contig95.g4206.t1">
    <property type="protein sequence ID" value="sdigi.contig95.g4206.t1"/>
    <property type="gene ID" value="sdigi.contig95.g4206"/>
</dbReference>
<feature type="compositionally biased region" description="Polar residues" evidence="1">
    <location>
        <begin position="23"/>
        <end position="32"/>
    </location>
</feature>
<keyword evidence="2" id="KW-1185">Reference proteome</keyword>
<protein>
    <submittedName>
        <fullName evidence="3">Uncharacterized protein</fullName>
    </submittedName>
</protein>
<accession>A0A915Q4J9</accession>
<evidence type="ECO:0000313" key="2">
    <source>
        <dbReference type="Proteomes" id="UP000887581"/>
    </source>
</evidence>
<reference evidence="3" key="1">
    <citation type="submission" date="2022-11" db="UniProtKB">
        <authorList>
            <consortium name="WormBaseParasite"/>
        </authorList>
    </citation>
    <scope>IDENTIFICATION</scope>
</reference>
<dbReference type="Proteomes" id="UP000887581">
    <property type="component" value="Unplaced"/>
</dbReference>
<evidence type="ECO:0000256" key="1">
    <source>
        <dbReference type="SAM" id="MobiDB-lite"/>
    </source>
</evidence>